<dbReference type="InterPro" id="IPR052247">
    <property type="entry name" value="Meiotic_Crossover_Helicase"/>
</dbReference>
<dbReference type="SUPFAM" id="SSF158702">
    <property type="entry name" value="Sec63 N-terminal domain-like"/>
    <property type="match status" value="1"/>
</dbReference>
<dbReference type="InterPro" id="IPR001650">
    <property type="entry name" value="Helicase_C-like"/>
</dbReference>
<dbReference type="FunFam" id="1.10.10.10:FF:000012">
    <property type="entry name" value="U5 small nuclear ribonucleoprotein helicase"/>
    <property type="match status" value="1"/>
</dbReference>
<feature type="domain" description="Helicase ATP-binding" evidence="11">
    <location>
        <begin position="62"/>
        <end position="235"/>
    </location>
</feature>
<dbReference type="GO" id="GO:0051321">
    <property type="term" value="P:meiotic cell cycle"/>
    <property type="evidence" value="ECO:0007669"/>
    <property type="project" value="UniProtKB-KW"/>
</dbReference>
<dbReference type="SUPFAM" id="SSF52540">
    <property type="entry name" value="P-loop containing nucleoside triphosphate hydrolases"/>
    <property type="match status" value="1"/>
</dbReference>
<evidence type="ECO:0000256" key="10">
    <source>
        <dbReference type="ARBA" id="ARBA00048988"/>
    </source>
</evidence>
<dbReference type="Pfam" id="PF00270">
    <property type="entry name" value="DEAD"/>
    <property type="match status" value="1"/>
</dbReference>
<dbReference type="AlphaFoldDB" id="A0A0K2TR29"/>
<dbReference type="InterPro" id="IPR004179">
    <property type="entry name" value="Sec63-dom"/>
</dbReference>
<dbReference type="InterPro" id="IPR036388">
    <property type="entry name" value="WH-like_DNA-bd_sf"/>
</dbReference>
<reference evidence="13" key="1">
    <citation type="submission" date="2014-05" db="EMBL/GenBank/DDBJ databases">
        <authorList>
            <person name="Chronopoulou M."/>
        </authorList>
    </citation>
    <scope>NUCLEOTIDE SEQUENCE</scope>
    <source>
        <tissue evidence="13">Whole organism</tissue>
    </source>
</reference>
<dbReference type="Pfam" id="PF02889">
    <property type="entry name" value="Sec63"/>
    <property type="match status" value="1"/>
</dbReference>
<dbReference type="GO" id="GO:0003676">
    <property type="term" value="F:nucleic acid binding"/>
    <property type="evidence" value="ECO:0007669"/>
    <property type="project" value="InterPro"/>
</dbReference>
<evidence type="ECO:0000256" key="3">
    <source>
        <dbReference type="ARBA" id="ARBA00022801"/>
    </source>
</evidence>
<protein>
    <recommendedName>
        <fullName evidence="9">DNA 3'-5' helicase</fullName>
        <ecNumber evidence="9">5.6.2.4</ecNumber>
    </recommendedName>
</protein>
<dbReference type="GO" id="GO:0005524">
    <property type="term" value="F:ATP binding"/>
    <property type="evidence" value="ECO:0007669"/>
    <property type="project" value="UniProtKB-KW"/>
</dbReference>
<dbReference type="CDD" id="cd18795">
    <property type="entry name" value="SF2_C_Ski2"/>
    <property type="match status" value="1"/>
</dbReference>
<dbReference type="Gene3D" id="1.10.3380.10">
    <property type="entry name" value="Sec63 N-terminal domain-like domain"/>
    <property type="match status" value="1"/>
</dbReference>
<dbReference type="PROSITE" id="PS51192">
    <property type="entry name" value="HELICASE_ATP_BIND_1"/>
    <property type="match status" value="1"/>
</dbReference>
<dbReference type="Gene3D" id="1.10.10.10">
    <property type="entry name" value="Winged helix-like DNA-binding domain superfamily/Winged helix DNA-binding domain"/>
    <property type="match status" value="1"/>
</dbReference>
<dbReference type="InterPro" id="IPR014001">
    <property type="entry name" value="Helicase_ATP-bd"/>
</dbReference>
<feature type="domain" description="Helicase C-terminal" evidence="12">
    <location>
        <begin position="269"/>
        <end position="466"/>
    </location>
</feature>
<accession>A0A0K2TR29</accession>
<evidence type="ECO:0000256" key="5">
    <source>
        <dbReference type="ARBA" id="ARBA00022840"/>
    </source>
</evidence>
<evidence type="ECO:0000256" key="1">
    <source>
        <dbReference type="ARBA" id="ARBA00010140"/>
    </source>
</evidence>
<evidence type="ECO:0000256" key="6">
    <source>
        <dbReference type="ARBA" id="ARBA00023235"/>
    </source>
</evidence>
<comment type="catalytic activity">
    <reaction evidence="10">
        <text>ATP + H2O = ADP + phosphate + H(+)</text>
        <dbReference type="Rhea" id="RHEA:13065"/>
        <dbReference type="ChEBI" id="CHEBI:15377"/>
        <dbReference type="ChEBI" id="CHEBI:15378"/>
        <dbReference type="ChEBI" id="CHEBI:30616"/>
        <dbReference type="ChEBI" id="CHEBI:43474"/>
        <dbReference type="ChEBI" id="CHEBI:456216"/>
        <dbReference type="EC" id="5.6.2.4"/>
    </reaction>
</comment>
<evidence type="ECO:0000256" key="4">
    <source>
        <dbReference type="ARBA" id="ARBA00022806"/>
    </source>
</evidence>
<dbReference type="InterPro" id="IPR011545">
    <property type="entry name" value="DEAD/DEAH_box_helicase_dom"/>
</dbReference>
<feature type="non-terminal residue" evidence="13">
    <location>
        <position position="1"/>
    </location>
</feature>
<dbReference type="GO" id="GO:0016787">
    <property type="term" value="F:hydrolase activity"/>
    <property type="evidence" value="ECO:0007669"/>
    <property type="project" value="UniProtKB-KW"/>
</dbReference>
<dbReference type="SMART" id="SM00490">
    <property type="entry name" value="HELICc"/>
    <property type="match status" value="1"/>
</dbReference>
<dbReference type="SMART" id="SM00487">
    <property type="entry name" value="DEXDc"/>
    <property type="match status" value="1"/>
</dbReference>
<dbReference type="PANTHER" id="PTHR47835:SF3">
    <property type="entry name" value="HELICASE FOR MEIOSIS 1"/>
    <property type="match status" value="1"/>
</dbReference>
<dbReference type="Gene3D" id="3.40.50.300">
    <property type="entry name" value="P-loop containing nucleotide triphosphate hydrolases"/>
    <property type="match status" value="2"/>
</dbReference>
<evidence type="ECO:0000259" key="12">
    <source>
        <dbReference type="PROSITE" id="PS51194"/>
    </source>
</evidence>
<dbReference type="PROSITE" id="PS51194">
    <property type="entry name" value="HELICASE_CTER"/>
    <property type="match status" value="1"/>
</dbReference>
<evidence type="ECO:0000313" key="13">
    <source>
        <dbReference type="EMBL" id="CDW28270.1"/>
    </source>
</evidence>
<dbReference type="EMBL" id="HACA01010909">
    <property type="protein sequence ID" value="CDW28270.1"/>
    <property type="molecule type" value="Transcribed_RNA"/>
</dbReference>
<dbReference type="GO" id="GO:0043138">
    <property type="term" value="F:3'-5' DNA helicase activity"/>
    <property type="evidence" value="ECO:0007669"/>
    <property type="project" value="UniProtKB-EC"/>
</dbReference>
<dbReference type="PANTHER" id="PTHR47835">
    <property type="entry name" value="HFM1, ATP DEPENDENT DNA HELICASE HOMOLOG"/>
    <property type="match status" value="1"/>
</dbReference>
<evidence type="ECO:0000256" key="7">
    <source>
        <dbReference type="ARBA" id="ARBA00023254"/>
    </source>
</evidence>
<dbReference type="InterPro" id="IPR027417">
    <property type="entry name" value="P-loop_NTPase"/>
</dbReference>
<name>A0A0K2TR29_LEPSM</name>
<keyword evidence="5" id="KW-0067">ATP-binding</keyword>
<dbReference type="Pfam" id="PF00271">
    <property type="entry name" value="Helicase_C"/>
    <property type="match status" value="1"/>
</dbReference>
<evidence type="ECO:0000256" key="9">
    <source>
        <dbReference type="ARBA" id="ARBA00034808"/>
    </source>
</evidence>
<organism evidence="13">
    <name type="scientific">Lepeophtheirus salmonis</name>
    <name type="common">Salmon louse</name>
    <name type="synonym">Caligus salmonis</name>
    <dbReference type="NCBI Taxonomy" id="72036"/>
    <lineage>
        <taxon>Eukaryota</taxon>
        <taxon>Metazoa</taxon>
        <taxon>Ecdysozoa</taxon>
        <taxon>Arthropoda</taxon>
        <taxon>Crustacea</taxon>
        <taxon>Multicrustacea</taxon>
        <taxon>Hexanauplia</taxon>
        <taxon>Copepoda</taxon>
        <taxon>Siphonostomatoida</taxon>
        <taxon>Caligidae</taxon>
        <taxon>Lepeophtheirus</taxon>
    </lineage>
</organism>
<dbReference type="EC" id="5.6.2.4" evidence="9"/>
<proteinExistence type="inferred from homology"/>
<comment type="catalytic activity">
    <reaction evidence="8">
        <text>Couples ATP hydrolysis with the unwinding of duplex DNA by translocating in the 3'-5' direction.</text>
        <dbReference type="EC" id="5.6.2.4"/>
    </reaction>
</comment>
<evidence type="ECO:0000259" key="11">
    <source>
        <dbReference type="PROSITE" id="PS51192"/>
    </source>
</evidence>
<evidence type="ECO:0000256" key="8">
    <source>
        <dbReference type="ARBA" id="ARBA00034617"/>
    </source>
</evidence>
<keyword evidence="7" id="KW-0469">Meiosis</keyword>
<keyword evidence="3" id="KW-0378">Hydrolase</keyword>
<dbReference type="OrthoDB" id="5575at2759"/>
<evidence type="ECO:0000256" key="2">
    <source>
        <dbReference type="ARBA" id="ARBA00022741"/>
    </source>
</evidence>
<keyword evidence="6" id="KW-0413">Isomerase</keyword>
<comment type="similarity">
    <text evidence="1">Belongs to the helicase family. SKI2 subfamily.</text>
</comment>
<dbReference type="Pfam" id="PF23445">
    <property type="entry name" value="WHD_SNRNP200"/>
    <property type="match status" value="1"/>
</dbReference>
<dbReference type="InterPro" id="IPR057842">
    <property type="entry name" value="WH_MER3"/>
</dbReference>
<keyword evidence="2" id="KW-0547">Nucleotide-binding</keyword>
<keyword evidence="4 13" id="KW-0347">Helicase</keyword>
<sequence>QNSNSCQTKTSSIDNVVIPTNFSPGGTVKDRVRLRSPQELPPQFHNIFSFRFFNIMQSSVFDRILDSNNSLVVSSPTGSGKTVIFELAIVREIAKNSNGFKSKIIYLAPIKALIAEKFREWKVKFEKVGISVLEFTGDFLGNDEQQLMEHDLILTTPEKWDVITRRKTHKLELCLVLIDEVHLLNDKDRGHTLEAVICRIKLIYFESVRFIAVSATIPNGEDIAIWLNKGNYAFFDEDKRPVPLKKIVYAYPKNKAVNDFLFEMRLSYKLANLIQKHSNGKPTLIFTNTRKSTQNTANVLLKDLKLRPIPQLSYYAKNVTDTKLKDLLQRGIGYHHAGLELQDRRVIEQMFLQGDLSILVCTTTLAQGVNLPAHLVIIKGTSQLAGGTTKEYESGQIQQMIGRAGRPQFDTSATALILTQASNQNYYEKLVTGHNTIESCLHARLGEHLNTEIVLKNINNKYEAMKWAKISYLYVRVFKNPKPYNIFESSQEKIETKFEELILRTLDELNKINIISFNKSNGKLSSNIIGGVMSRFNIAFKTMKNLNDTNGGEDIPGILSMFSLSEEYSSFVLRRNEKEVLNKLNKSNKNSGSIKGIKYPFKGKIKTPSMKISVLIQASLGCLQISGKFIFIVNIYI</sequence>